<feature type="domain" description="PHD-type" evidence="6">
    <location>
        <begin position="45"/>
        <end position="94"/>
    </location>
</feature>
<dbReference type="InterPro" id="IPR001965">
    <property type="entry name" value="Znf_PHD"/>
</dbReference>
<dbReference type="SUPFAM" id="SSF49879">
    <property type="entry name" value="SMAD/FHA domain"/>
    <property type="match status" value="1"/>
</dbReference>
<dbReference type="OrthoDB" id="1919692at2759"/>
<dbReference type="Gene3D" id="2.60.200.20">
    <property type="match status" value="1"/>
</dbReference>
<dbReference type="GO" id="GO:0000122">
    <property type="term" value="P:negative regulation of transcription by RNA polymerase II"/>
    <property type="evidence" value="ECO:0007669"/>
    <property type="project" value="TreeGrafter"/>
</dbReference>
<dbReference type="InterPro" id="IPR011011">
    <property type="entry name" value="Znf_FYVE_PHD"/>
</dbReference>
<evidence type="ECO:0000259" key="6">
    <source>
        <dbReference type="PROSITE" id="PS50016"/>
    </source>
</evidence>
<dbReference type="Gene3D" id="3.30.40.10">
    <property type="entry name" value="Zinc/RING finger domain, C3HC4 (zinc finger)"/>
    <property type="match status" value="2"/>
</dbReference>
<accession>A0A813MNM1</accession>
<dbReference type="Proteomes" id="UP000663879">
    <property type="component" value="Unassembled WGS sequence"/>
</dbReference>
<dbReference type="GO" id="GO:0008270">
    <property type="term" value="F:zinc ion binding"/>
    <property type="evidence" value="ECO:0007669"/>
    <property type="project" value="UniProtKB-KW"/>
</dbReference>
<name>A0A813MNM1_9BILA</name>
<dbReference type="PANTHER" id="PTHR46309">
    <property type="entry name" value="PHD FINGER PROTEIN 12"/>
    <property type="match status" value="1"/>
</dbReference>
<keyword evidence="2 4" id="KW-0863">Zinc-finger</keyword>
<feature type="domain" description="FHA" evidence="5">
    <location>
        <begin position="371"/>
        <end position="426"/>
    </location>
</feature>
<dbReference type="PROSITE" id="PS50006">
    <property type="entry name" value="FHA_DOMAIN"/>
    <property type="match status" value="1"/>
</dbReference>
<proteinExistence type="predicted"/>
<keyword evidence="8" id="KW-1185">Reference proteome</keyword>
<dbReference type="PROSITE" id="PS50016">
    <property type="entry name" value="ZF_PHD_2"/>
    <property type="match status" value="1"/>
</dbReference>
<evidence type="ECO:0000259" key="5">
    <source>
        <dbReference type="PROSITE" id="PS50006"/>
    </source>
</evidence>
<dbReference type="PANTHER" id="PTHR46309:SF1">
    <property type="entry name" value="PHD FINGER PROTEIN 12"/>
    <property type="match status" value="1"/>
</dbReference>
<dbReference type="AlphaFoldDB" id="A0A813MNM1"/>
<keyword evidence="1" id="KW-0479">Metal-binding</keyword>
<evidence type="ECO:0000256" key="1">
    <source>
        <dbReference type="ARBA" id="ARBA00022723"/>
    </source>
</evidence>
<organism evidence="7 8">
    <name type="scientific">Brachionus calyciflorus</name>
    <dbReference type="NCBI Taxonomy" id="104777"/>
    <lineage>
        <taxon>Eukaryota</taxon>
        <taxon>Metazoa</taxon>
        <taxon>Spiralia</taxon>
        <taxon>Gnathifera</taxon>
        <taxon>Rotifera</taxon>
        <taxon>Eurotatoria</taxon>
        <taxon>Monogononta</taxon>
        <taxon>Pseudotrocha</taxon>
        <taxon>Ploima</taxon>
        <taxon>Brachionidae</taxon>
        <taxon>Brachionus</taxon>
    </lineage>
</organism>
<dbReference type="InterPro" id="IPR019786">
    <property type="entry name" value="Zinc_finger_PHD-type_CS"/>
</dbReference>
<dbReference type="Pfam" id="PF00498">
    <property type="entry name" value="FHA"/>
    <property type="match status" value="1"/>
</dbReference>
<keyword evidence="3" id="KW-0862">Zinc</keyword>
<sequence length="545" mass="62620">MSLEKLTSLDANLSSLNGIFGLNFNSNQKPRKQNNNKETASVINDEFCFTCNEGGNLINCDRCPASFHLLCHDPPLEIDQIPKGEFLCNKCRNHSKIGINPNENKNRSIHFEKYDTDSPLDTLCRMAESFNPKEMNLSSDLNLKCEFNIPGLTRIKWFANEYKLKTISTSKSPPNPIKQMCQVCSKFESSKKMIKCDYCESIYHQDCLFSLIDEIPTKEKIWMCPLHCEHILNSKFLKSEKLSDKIKLWNEFQINFKNDVNIEKDFIKKCLSKTLNNNLTERPIQPCQIPKNVKKSYEYKISSKNDQGSCLDDILTAGEALNYLSNKTNEFKIKIPTLDKNELVRPRALLKFISNDYDLFEYPIPLTKTSTTIGNSVKSDICLSNEAIKCEHLSGRHATIFYDYTTDKYEIMNYGEHGTKVDGVMLGFELEDEDEMASYEGSVELRHGSVIQMGCFKFLFVIIDYGFRFDLEKSNEIVNKSKINKKRLKKAETRAKQNVFKDNIIKKLNQIKETNLSTEGQNNLSLDSIGLCKFINNSNKKNLIC</sequence>
<dbReference type="SMART" id="SM00249">
    <property type="entry name" value="PHD"/>
    <property type="match status" value="2"/>
</dbReference>
<evidence type="ECO:0000256" key="2">
    <source>
        <dbReference type="ARBA" id="ARBA00022771"/>
    </source>
</evidence>
<evidence type="ECO:0000256" key="4">
    <source>
        <dbReference type="PROSITE-ProRule" id="PRU00146"/>
    </source>
</evidence>
<evidence type="ECO:0000313" key="7">
    <source>
        <dbReference type="EMBL" id="CAF0723518.1"/>
    </source>
</evidence>
<dbReference type="InterPro" id="IPR000253">
    <property type="entry name" value="FHA_dom"/>
</dbReference>
<reference evidence="7" key="1">
    <citation type="submission" date="2021-02" db="EMBL/GenBank/DDBJ databases">
        <authorList>
            <person name="Nowell W R."/>
        </authorList>
    </citation>
    <scope>NUCLEOTIDE SEQUENCE</scope>
    <source>
        <strain evidence="7">Ploen Becks lab</strain>
    </source>
</reference>
<evidence type="ECO:0000256" key="3">
    <source>
        <dbReference type="ARBA" id="ARBA00022833"/>
    </source>
</evidence>
<dbReference type="SUPFAM" id="SSF57903">
    <property type="entry name" value="FYVE/PHD zinc finger"/>
    <property type="match status" value="2"/>
</dbReference>
<comment type="caution">
    <text evidence="7">The sequence shown here is derived from an EMBL/GenBank/DDBJ whole genome shotgun (WGS) entry which is preliminary data.</text>
</comment>
<dbReference type="InterPro" id="IPR008984">
    <property type="entry name" value="SMAD_FHA_dom_sf"/>
</dbReference>
<gene>
    <name evidence="7" type="ORF">OXX778_LOCUS2336</name>
</gene>
<dbReference type="GO" id="GO:0070822">
    <property type="term" value="C:Sin3-type complex"/>
    <property type="evidence" value="ECO:0007669"/>
    <property type="project" value="TreeGrafter"/>
</dbReference>
<protein>
    <recommendedName>
        <fullName evidence="9">PHD finger protein 12</fullName>
    </recommendedName>
</protein>
<dbReference type="InterPro" id="IPR013083">
    <property type="entry name" value="Znf_RING/FYVE/PHD"/>
</dbReference>
<dbReference type="InterPro" id="IPR019787">
    <property type="entry name" value="Znf_PHD-finger"/>
</dbReference>
<dbReference type="InterPro" id="IPR042163">
    <property type="entry name" value="PHF12"/>
</dbReference>
<dbReference type="PROSITE" id="PS01359">
    <property type="entry name" value="ZF_PHD_1"/>
    <property type="match status" value="1"/>
</dbReference>
<dbReference type="Pfam" id="PF00628">
    <property type="entry name" value="PHD"/>
    <property type="match status" value="2"/>
</dbReference>
<dbReference type="EMBL" id="CAJNOC010000180">
    <property type="protein sequence ID" value="CAF0723518.1"/>
    <property type="molecule type" value="Genomic_DNA"/>
</dbReference>
<dbReference type="GO" id="GO:0003714">
    <property type="term" value="F:transcription corepressor activity"/>
    <property type="evidence" value="ECO:0007669"/>
    <property type="project" value="InterPro"/>
</dbReference>
<evidence type="ECO:0000313" key="8">
    <source>
        <dbReference type="Proteomes" id="UP000663879"/>
    </source>
</evidence>
<evidence type="ECO:0008006" key="9">
    <source>
        <dbReference type="Google" id="ProtNLM"/>
    </source>
</evidence>